<proteinExistence type="predicted"/>
<organism evidence="2 3">
    <name type="scientific">Rufibacter quisquiliarum</name>
    <dbReference type="NCBI Taxonomy" id="1549639"/>
    <lineage>
        <taxon>Bacteria</taxon>
        <taxon>Pseudomonadati</taxon>
        <taxon>Bacteroidota</taxon>
        <taxon>Cytophagia</taxon>
        <taxon>Cytophagales</taxon>
        <taxon>Hymenobacteraceae</taxon>
        <taxon>Rufibacter</taxon>
    </lineage>
</organism>
<reference evidence="2 3" key="1">
    <citation type="submission" date="2020-08" db="EMBL/GenBank/DDBJ databases">
        <title>Genomic Encyclopedia of Type Strains, Phase IV (KMG-IV): sequencing the most valuable type-strain genomes for metagenomic binning, comparative biology and taxonomic classification.</title>
        <authorList>
            <person name="Goeker M."/>
        </authorList>
    </citation>
    <scope>NUCLEOTIDE SEQUENCE [LARGE SCALE GENOMIC DNA]</scope>
    <source>
        <strain evidence="2 3">DSM 29854</strain>
    </source>
</reference>
<keyword evidence="1" id="KW-0472">Membrane</keyword>
<evidence type="ECO:0000256" key="1">
    <source>
        <dbReference type="SAM" id="Phobius"/>
    </source>
</evidence>
<gene>
    <name evidence="2" type="ORF">FHS90_001333</name>
</gene>
<accession>A0A839GNZ0</accession>
<feature type="transmembrane region" description="Helical" evidence="1">
    <location>
        <begin position="6"/>
        <end position="29"/>
    </location>
</feature>
<dbReference type="Proteomes" id="UP000563094">
    <property type="component" value="Unassembled WGS sequence"/>
</dbReference>
<evidence type="ECO:0000313" key="3">
    <source>
        <dbReference type="Proteomes" id="UP000563094"/>
    </source>
</evidence>
<feature type="transmembrane region" description="Helical" evidence="1">
    <location>
        <begin position="36"/>
        <end position="56"/>
    </location>
</feature>
<feature type="transmembrane region" description="Helical" evidence="1">
    <location>
        <begin position="85"/>
        <end position="104"/>
    </location>
</feature>
<keyword evidence="1" id="KW-1133">Transmembrane helix</keyword>
<dbReference type="AlphaFoldDB" id="A0A839GNZ0"/>
<evidence type="ECO:0000313" key="2">
    <source>
        <dbReference type="EMBL" id="MBA9076627.1"/>
    </source>
</evidence>
<comment type="caution">
    <text evidence="2">The sequence shown here is derived from an EMBL/GenBank/DDBJ whole genome shotgun (WGS) entry which is preliminary data.</text>
</comment>
<dbReference type="EMBL" id="JACJIQ010000004">
    <property type="protein sequence ID" value="MBA9076627.1"/>
    <property type="molecule type" value="Genomic_DNA"/>
</dbReference>
<dbReference type="RefSeq" id="WP_182512414.1">
    <property type="nucleotide sequence ID" value="NZ_JACJIQ010000004.1"/>
</dbReference>
<protein>
    <submittedName>
        <fullName evidence="2">Putative membrane protein</fullName>
    </submittedName>
</protein>
<sequence>MNNAYFHLLLNHAPVYTVLFGIVLLLYGLLARNISLVKAGLTSVLVATLLTMPAYFTGEGAEEVVEHLPGIHHADIEAHEQMAEWALWAMGTAGTAALLGLLTTSSRPARARKPKVWAVVTLVVSIGAFALLVWTGLTGGAVRHSELKEVAPPVPQPPAGNP</sequence>
<name>A0A839GNZ0_9BACT</name>
<keyword evidence="3" id="KW-1185">Reference proteome</keyword>
<feature type="transmembrane region" description="Helical" evidence="1">
    <location>
        <begin position="116"/>
        <end position="137"/>
    </location>
</feature>
<keyword evidence="1" id="KW-0812">Transmembrane</keyword>